<evidence type="ECO:0000256" key="3">
    <source>
        <dbReference type="ARBA" id="ARBA00022679"/>
    </source>
</evidence>
<keyword evidence="8" id="KW-0472">Membrane</keyword>
<dbReference type="AlphaFoldDB" id="A0A9D3PEU9"/>
<keyword evidence="7 9" id="KW-0333">Golgi apparatus</keyword>
<evidence type="ECO:0000313" key="13">
    <source>
        <dbReference type="Proteomes" id="UP001046870"/>
    </source>
</evidence>
<evidence type="ECO:0000256" key="6">
    <source>
        <dbReference type="ARBA" id="ARBA00022989"/>
    </source>
</evidence>
<dbReference type="GO" id="GO:0033842">
    <property type="term" value="F:N-acetyl-beta-glucosaminyl-derivative 4-beta-N-acetylgalactosaminyltransferase activity"/>
    <property type="evidence" value="ECO:0007669"/>
    <property type="project" value="UniProtKB-EC"/>
</dbReference>
<comment type="caution">
    <text evidence="12">The sequence shown here is derived from an EMBL/GenBank/DDBJ whole genome shotgun (WGS) entry which is preliminary data.</text>
</comment>
<feature type="region of interest" description="Disordered" evidence="10">
    <location>
        <begin position="587"/>
        <end position="607"/>
    </location>
</feature>
<feature type="compositionally biased region" description="Basic and acidic residues" evidence="10">
    <location>
        <begin position="522"/>
        <end position="533"/>
    </location>
</feature>
<dbReference type="SUPFAM" id="SSF53448">
    <property type="entry name" value="Nucleotide-diphospho-sugar transferases"/>
    <property type="match status" value="1"/>
</dbReference>
<feature type="region of interest" description="Disordered" evidence="10">
    <location>
        <begin position="636"/>
        <end position="665"/>
    </location>
</feature>
<dbReference type="InterPro" id="IPR011658">
    <property type="entry name" value="PA14_dom"/>
</dbReference>
<keyword evidence="13" id="KW-1185">Reference proteome</keyword>
<keyword evidence="4" id="KW-0812">Transmembrane</keyword>
<keyword evidence="6" id="KW-1133">Transmembrane helix</keyword>
<feature type="region of interest" description="Disordered" evidence="10">
    <location>
        <begin position="477"/>
        <end position="553"/>
    </location>
</feature>
<dbReference type="InterPro" id="IPR029044">
    <property type="entry name" value="Nucleotide-diphossugar_trans"/>
</dbReference>
<feature type="domain" description="PA14" evidence="11">
    <location>
        <begin position="92"/>
        <end position="253"/>
    </location>
</feature>
<dbReference type="Pfam" id="PF05679">
    <property type="entry name" value="CHGN"/>
    <property type="match status" value="1"/>
</dbReference>
<dbReference type="InterPro" id="IPR051227">
    <property type="entry name" value="CS_glycosyltransferase"/>
</dbReference>
<protein>
    <recommendedName>
        <fullName evidence="9">Beta-1,4-N-acetylgalactosaminyltransferase</fullName>
        <ecNumber evidence="9">2.4.1.244</ecNumber>
    </recommendedName>
</protein>
<feature type="region of interest" description="Disordered" evidence="10">
    <location>
        <begin position="59"/>
        <end position="88"/>
    </location>
</feature>
<evidence type="ECO:0000256" key="1">
    <source>
        <dbReference type="ARBA" id="ARBA00004447"/>
    </source>
</evidence>
<comment type="similarity">
    <text evidence="2 9">Belongs to the chondroitin N-acetylgalactosaminyltransferase family.</text>
</comment>
<comment type="subcellular location">
    <subcellularLocation>
        <location evidence="1 9">Golgi apparatus</location>
        <location evidence="1 9">Golgi stack membrane</location>
        <topology evidence="1 9">Single-pass type II membrane protein</topology>
    </subcellularLocation>
</comment>
<evidence type="ECO:0000256" key="4">
    <source>
        <dbReference type="ARBA" id="ARBA00022692"/>
    </source>
</evidence>
<dbReference type="OrthoDB" id="5971499at2759"/>
<keyword evidence="5 9" id="KW-0735">Signal-anchor</keyword>
<dbReference type="EC" id="2.4.1.244" evidence="9"/>
<feature type="region of interest" description="Disordered" evidence="10">
    <location>
        <begin position="276"/>
        <end position="296"/>
    </location>
</feature>
<dbReference type="Proteomes" id="UP001046870">
    <property type="component" value="Chromosome 23"/>
</dbReference>
<comment type="function">
    <text evidence="9">Transfers N-acetylgalactosamine (GalNAc) from UDP-GalNAc to N-acetylglucosamine-beta-benzyl with a beta-1,4-linkage to form N,N'-diacetyllactosediamine, GalNAc-beta-1,4-GlcNAc structures in N-linked glycans and probably O-linked glycans.</text>
</comment>
<accession>A0A9D3PEU9</accession>
<evidence type="ECO:0000256" key="9">
    <source>
        <dbReference type="RuleBase" id="RU364016"/>
    </source>
</evidence>
<evidence type="ECO:0000256" key="8">
    <source>
        <dbReference type="ARBA" id="ARBA00023136"/>
    </source>
</evidence>
<dbReference type="Pfam" id="PF07691">
    <property type="entry name" value="PA14"/>
    <property type="match status" value="1"/>
</dbReference>
<gene>
    <name evidence="12" type="ORF">MATL_G00248740</name>
</gene>
<dbReference type="SMART" id="SM00758">
    <property type="entry name" value="PA14"/>
    <property type="match status" value="1"/>
</dbReference>
<feature type="compositionally biased region" description="Basic residues" evidence="10">
    <location>
        <begin position="510"/>
        <end position="521"/>
    </location>
</feature>
<feature type="region of interest" description="Disordered" evidence="10">
    <location>
        <begin position="431"/>
        <end position="454"/>
    </location>
</feature>
<proteinExistence type="inferred from homology"/>
<comment type="catalytic activity">
    <reaction evidence="9">
        <text>an N-acetyl-beta-D-glucosaminyl derivative + UDP-N-acetyl-alpha-D-galactosamine = an N-acetyl-beta-D-galactosaminyl-(1-&gt;4)-N-acetyl-beta-D-glucosaminyl derivative + UDP + H(+)</text>
        <dbReference type="Rhea" id="RHEA:20493"/>
        <dbReference type="ChEBI" id="CHEBI:15378"/>
        <dbReference type="ChEBI" id="CHEBI:58223"/>
        <dbReference type="ChEBI" id="CHEBI:61631"/>
        <dbReference type="ChEBI" id="CHEBI:67138"/>
        <dbReference type="ChEBI" id="CHEBI:138027"/>
        <dbReference type="EC" id="2.4.1.244"/>
    </reaction>
</comment>
<evidence type="ECO:0000256" key="2">
    <source>
        <dbReference type="ARBA" id="ARBA00009239"/>
    </source>
</evidence>
<dbReference type="PANTHER" id="PTHR12369">
    <property type="entry name" value="CHONDROITIN SYNTHASE"/>
    <property type="match status" value="1"/>
</dbReference>
<evidence type="ECO:0000313" key="12">
    <source>
        <dbReference type="EMBL" id="KAG7456147.1"/>
    </source>
</evidence>
<evidence type="ECO:0000256" key="10">
    <source>
        <dbReference type="SAM" id="MobiDB-lite"/>
    </source>
</evidence>
<reference evidence="12" key="1">
    <citation type="submission" date="2021-01" db="EMBL/GenBank/DDBJ databases">
        <authorList>
            <person name="Zahm M."/>
            <person name="Roques C."/>
            <person name="Cabau C."/>
            <person name="Klopp C."/>
            <person name="Donnadieu C."/>
            <person name="Jouanno E."/>
            <person name="Lampietro C."/>
            <person name="Louis A."/>
            <person name="Herpin A."/>
            <person name="Echchiki A."/>
            <person name="Berthelot C."/>
            <person name="Parey E."/>
            <person name="Roest-Crollius H."/>
            <person name="Braasch I."/>
            <person name="Postlethwait J."/>
            <person name="Bobe J."/>
            <person name="Montfort J."/>
            <person name="Bouchez O."/>
            <person name="Begum T."/>
            <person name="Mejri S."/>
            <person name="Adams A."/>
            <person name="Chen W.-J."/>
            <person name="Guiguen Y."/>
        </authorList>
    </citation>
    <scope>NUCLEOTIDE SEQUENCE</scope>
    <source>
        <strain evidence="12">YG-15Mar2019-1</strain>
        <tissue evidence="12">Brain</tissue>
    </source>
</reference>
<dbReference type="Gene3D" id="3.90.550.10">
    <property type="entry name" value="Spore Coat Polysaccharide Biosynthesis Protein SpsA, Chain A"/>
    <property type="match status" value="1"/>
</dbReference>
<evidence type="ECO:0000259" key="11">
    <source>
        <dbReference type="PROSITE" id="PS51820"/>
    </source>
</evidence>
<evidence type="ECO:0000256" key="5">
    <source>
        <dbReference type="ARBA" id="ARBA00022968"/>
    </source>
</evidence>
<keyword evidence="3 9" id="KW-0808">Transferase</keyword>
<sequence length="1079" mass="122900">MKTSFFPLKKLRRNAKYVFFVAVLMTGVLAAYLQFVATTNTWNDDIQLSPWNEVNPSYRHAAEREPPKDSVAVQAQGSPQASGFRPQPWRPEYKGQANLHIFEDWCGSSTLQLRKNLHYPLYPHSRTTVKKLAVSPRWTNYGLRIFGYLHPDADGEYLFAVASDDNSEFWLSLDDSPLNLQMLAHVGRTGAEWAAPGEFGKYASQTSRPVQLTAVKRYFFEIIHKQNDRGTDHVEVAWRLNLSGTRFSVIQSKYISLYTNESALLMSEVDHIPQTAASHARAPGDSPGSPVGGADMLREDPLDNLHQLPLMDETYLQNILPDCSYKPSYIIKGFPLLRYQGLQFVHMSYVYPNDYTRLTHMETDNKCFYHVNPSYIERFGFYKYMKMDIPEGYENGRILWDKQEFNFKGKLPPDNYEDIQYEDLLVDDPEAGEAEDENEVQERPNDLPDYGDDYDDYAFKRRRKLFSVPLAMGEAPVRKAKRRVKAPTQGPKEAPAQAPGPGPKENPPVKVKKSEKSRRKKDNNPNEGSKRLQPEPVRQQRNASGSLQVHKQKVVVPVQVARKNSSQSESLLGAGGVKAKVVVPEKHSNVKNRTFRHNATQPPPPPAAKVRATFQPFPVPHANRLGSRSNITALRRESKDDVVKNVRRPGDKRKGLGGNEAGGRAEPELDNAIHLALDPPPRRWRKEEGGARRASDLEADIRRLWGLGPGSEAEADDEDGLKYEVTEQAVFDPEVNWGQTFDVNPQDFHTHRSDWIDLRCNVSGNLMLSPADALAVVDGFMRKLNERHPGLFSLLKVVNVEKREDMSQGSRYLLELELQERGGRRVRLSHYVYLLHRRSRPRALGLNPPREEMLLCNPLGLSWNPSATVHFIVPVKNQARWVKQFIVDMEELHRSTGDKNFNVIITDYSSTDMDVEQALKDSALPRYEYVKLTGNFERSAGLQAGINLITDDHSIVFLCDLHIHFPMSIIDSIRKHCVEGKIAFAPIVMRLDCGATRREPKGFWEVNGFGLLGIYKSDLDSAGGMNTKDFRDRWGGEDWELLDRILQAGLEVERIYLRNFLHHYHSKRGMWNRQSLRAT</sequence>
<name>A0A9D3PEU9_MEGAT</name>
<dbReference type="InterPro" id="IPR008428">
    <property type="entry name" value="Chond_GalNAc"/>
</dbReference>
<dbReference type="PROSITE" id="PS51820">
    <property type="entry name" value="PA14"/>
    <property type="match status" value="1"/>
</dbReference>
<dbReference type="PANTHER" id="PTHR12369:SF15">
    <property type="entry name" value="BETA-1,4-N-ACETYLGALACTOSAMINYLTRANSFERASE 3"/>
    <property type="match status" value="1"/>
</dbReference>
<feature type="compositionally biased region" description="Basic and acidic residues" evidence="10">
    <location>
        <begin position="636"/>
        <end position="654"/>
    </location>
</feature>
<organism evidence="12 13">
    <name type="scientific">Megalops atlanticus</name>
    <name type="common">Tarpon</name>
    <name type="synonym">Clupea gigantea</name>
    <dbReference type="NCBI Taxonomy" id="7932"/>
    <lineage>
        <taxon>Eukaryota</taxon>
        <taxon>Metazoa</taxon>
        <taxon>Chordata</taxon>
        <taxon>Craniata</taxon>
        <taxon>Vertebrata</taxon>
        <taxon>Euteleostomi</taxon>
        <taxon>Actinopterygii</taxon>
        <taxon>Neopterygii</taxon>
        <taxon>Teleostei</taxon>
        <taxon>Elopiformes</taxon>
        <taxon>Megalopidae</taxon>
        <taxon>Megalops</taxon>
    </lineage>
</organism>
<dbReference type="EMBL" id="JAFDVH010000023">
    <property type="protein sequence ID" value="KAG7456147.1"/>
    <property type="molecule type" value="Genomic_DNA"/>
</dbReference>
<dbReference type="InterPro" id="IPR037524">
    <property type="entry name" value="PA14/GLEYA"/>
</dbReference>
<evidence type="ECO:0000256" key="7">
    <source>
        <dbReference type="ARBA" id="ARBA00023034"/>
    </source>
</evidence>
<dbReference type="GO" id="GO:0032580">
    <property type="term" value="C:Golgi cisterna membrane"/>
    <property type="evidence" value="ECO:0007669"/>
    <property type="project" value="UniProtKB-SubCell"/>
</dbReference>